<dbReference type="AlphaFoldDB" id="A0A239E5M3"/>
<feature type="compositionally biased region" description="Low complexity" evidence="1">
    <location>
        <begin position="22"/>
        <end position="35"/>
    </location>
</feature>
<dbReference type="Proteomes" id="UP000198318">
    <property type="component" value="Unassembled WGS sequence"/>
</dbReference>
<keyword evidence="3" id="KW-1185">Reference proteome</keyword>
<organism evidence="2 3">
    <name type="scientific">Actinomadura meyerae</name>
    <dbReference type="NCBI Taxonomy" id="240840"/>
    <lineage>
        <taxon>Bacteria</taxon>
        <taxon>Bacillati</taxon>
        <taxon>Actinomycetota</taxon>
        <taxon>Actinomycetes</taxon>
        <taxon>Streptosporangiales</taxon>
        <taxon>Thermomonosporaceae</taxon>
        <taxon>Actinomadura</taxon>
    </lineage>
</organism>
<protein>
    <recommendedName>
        <fullName evidence="4">Ribbon-helix-helix protein, copG family</fullName>
    </recommendedName>
</protein>
<evidence type="ECO:0000313" key="2">
    <source>
        <dbReference type="EMBL" id="SNS40015.1"/>
    </source>
</evidence>
<name>A0A239E5M3_9ACTN</name>
<feature type="region of interest" description="Disordered" evidence="1">
    <location>
        <begin position="1"/>
        <end position="39"/>
    </location>
</feature>
<accession>A0A239E5M3</accession>
<evidence type="ECO:0008006" key="4">
    <source>
        <dbReference type="Google" id="ProtNLM"/>
    </source>
</evidence>
<gene>
    <name evidence="2" type="ORF">SAMN05443665_1003243</name>
</gene>
<feature type="compositionally biased region" description="Polar residues" evidence="1">
    <location>
        <begin position="1"/>
        <end position="13"/>
    </location>
</feature>
<proteinExistence type="predicted"/>
<dbReference type="EMBL" id="FZOR01000003">
    <property type="protein sequence ID" value="SNS40015.1"/>
    <property type="molecule type" value="Genomic_DNA"/>
</dbReference>
<reference evidence="2 3" key="1">
    <citation type="submission" date="2017-06" db="EMBL/GenBank/DDBJ databases">
        <authorList>
            <person name="Kim H.J."/>
            <person name="Triplett B.A."/>
        </authorList>
    </citation>
    <scope>NUCLEOTIDE SEQUENCE [LARGE SCALE GENOMIC DNA]</scope>
    <source>
        <strain evidence="2 3">DSM 44715</strain>
    </source>
</reference>
<dbReference type="OrthoDB" id="3630475at2"/>
<dbReference type="RefSeq" id="WP_143227887.1">
    <property type="nucleotide sequence ID" value="NZ_FZOR01000003.1"/>
</dbReference>
<evidence type="ECO:0000256" key="1">
    <source>
        <dbReference type="SAM" id="MobiDB-lite"/>
    </source>
</evidence>
<evidence type="ECO:0000313" key="3">
    <source>
        <dbReference type="Proteomes" id="UP000198318"/>
    </source>
</evidence>
<sequence>MTTSRAASETSGGSMDADDPGRAAAAGNPGAEAVPQSERVTVNLTGKAVQALQRLQEQTGYNKTDCINRALIIAGEIEGMSRKPGAFYWRETPDSDLMLVRFV</sequence>